<evidence type="ECO:0000259" key="9">
    <source>
        <dbReference type="Pfam" id="PF13807"/>
    </source>
</evidence>
<keyword evidence="3" id="KW-1003">Cell membrane</keyword>
<feature type="transmembrane region" description="Helical" evidence="7">
    <location>
        <begin position="172"/>
        <end position="193"/>
    </location>
</feature>
<feature type="transmembrane region" description="Helical" evidence="7">
    <location>
        <begin position="20"/>
        <end position="40"/>
    </location>
</feature>
<dbReference type="InterPro" id="IPR032807">
    <property type="entry name" value="GNVR"/>
</dbReference>
<dbReference type="RefSeq" id="WP_036152481.1">
    <property type="nucleotide sequence ID" value="NZ_AVCX01000014.1"/>
</dbReference>
<protein>
    <recommendedName>
        <fullName evidence="12">Capsular biosynthesis protein</fullName>
    </recommendedName>
</protein>
<keyword evidence="4 7" id="KW-0812">Transmembrane</keyword>
<dbReference type="Proteomes" id="UP000030437">
    <property type="component" value="Unassembled WGS sequence"/>
</dbReference>
<dbReference type="Pfam" id="PF13807">
    <property type="entry name" value="GNVR"/>
    <property type="match status" value="1"/>
</dbReference>
<sequence length="234" mass="25938">MSETISLQELVKLIKKKMLLIIGFAICSAGITAYLSFYLISPVYEAQTQLLVNQKNISEENIWAQMETDLQLISTYNVIIKSPVILNKVIEKLSLQISEEELMNQITVSNESDSKVVNISVRADELQQAVNIANTIAEVFQTEIPNLMSVNNINILSAAKIDQSPNPVEPNITLNIAAAFIIGAMAGIGVAFLREVFDVTIKTEKDIENILQLPVLGMVSSIPFEKEKKSFHKT</sequence>
<keyword evidence="11" id="KW-1185">Reference proteome</keyword>
<keyword evidence="6 7" id="KW-0472">Membrane</keyword>
<evidence type="ECO:0000256" key="7">
    <source>
        <dbReference type="SAM" id="Phobius"/>
    </source>
</evidence>
<evidence type="ECO:0000256" key="3">
    <source>
        <dbReference type="ARBA" id="ARBA00022475"/>
    </source>
</evidence>
<dbReference type="eggNOG" id="COG3944">
    <property type="taxonomic scope" value="Bacteria"/>
</dbReference>
<evidence type="ECO:0000313" key="10">
    <source>
        <dbReference type="EMBL" id="KGR86513.1"/>
    </source>
</evidence>
<evidence type="ECO:0008006" key="12">
    <source>
        <dbReference type="Google" id="ProtNLM"/>
    </source>
</evidence>
<evidence type="ECO:0000313" key="11">
    <source>
        <dbReference type="Proteomes" id="UP000030437"/>
    </source>
</evidence>
<evidence type="ECO:0000256" key="2">
    <source>
        <dbReference type="ARBA" id="ARBA00006683"/>
    </source>
</evidence>
<dbReference type="OrthoDB" id="2360475at2"/>
<organism evidence="10 11">
    <name type="scientific">Lysinibacillus odysseyi 34hs-1 = NBRC 100172</name>
    <dbReference type="NCBI Taxonomy" id="1220589"/>
    <lineage>
        <taxon>Bacteria</taxon>
        <taxon>Bacillati</taxon>
        <taxon>Bacillota</taxon>
        <taxon>Bacilli</taxon>
        <taxon>Bacillales</taxon>
        <taxon>Bacillaceae</taxon>
        <taxon>Lysinibacillus</taxon>
    </lineage>
</organism>
<gene>
    <name evidence="10" type="ORF">CD32_06375</name>
</gene>
<accession>A0A0A3IUC4</accession>
<evidence type="ECO:0000259" key="8">
    <source>
        <dbReference type="Pfam" id="PF02706"/>
    </source>
</evidence>
<evidence type="ECO:0000256" key="4">
    <source>
        <dbReference type="ARBA" id="ARBA00022692"/>
    </source>
</evidence>
<dbReference type="GO" id="GO:0005886">
    <property type="term" value="C:plasma membrane"/>
    <property type="evidence" value="ECO:0007669"/>
    <property type="project" value="UniProtKB-SubCell"/>
</dbReference>
<evidence type="ECO:0000256" key="6">
    <source>
        <dbReference type="ARBA" id="ARBA00023136"/>
    </source>
</evidence>
<proteinExistence type="inferred from homology"/>
<name>A0A0A3IUC4_9BACI</name>
<feature type="domain" description="Tyrosine-protein kinase G-rich" evidence="9">
    <location>
        <begin position="142"/>
        <end position="195"/>
    </location>
</feature>
<dbReference type="PANTHER" id="PTHR32309">
    <property type="entry name" value="TYROSINE-PROTEIN KINASE"/>
    <property type="match status" value="1"/>
</dbReference>
<reference evidence="10 11" key="1">
    <citation type="submission" date="2014-02" db="EMBL/GenBank/DDBJ databases">
        <title>Draft genome sequence of Lysinibacillus odysseyi NBRC 100172.</title>
        <authorList>
            <person name="Zhang F."/>
            <person name="Wang G."/>
            <person name="Zhang L."/>
        </authorList>
    </citation>
    <scope>NUCLEOTIDE SEQUENCE [LARGE SCALE GENOMIC DNA]</scope>
    <source>
        <strain evidence="10 11">NBRC 100172</strain>
    </source>
</reference>
<dbReference type="AlphaFoldDB" id="A0A0A3IUC4"/>
<keyword evidence="5 7" id="KW-1133">Transmembrane helix</keyword>
<dbReference type="InterPro" id="IPR003856">
    <property type="entry name" value="LPS_length_determ_N"/>
</dbReference>
<comment type="caution">
    <text evidence="10">The sequence shown here is derived from an EMBL/GenBank/DDBJ whole genome shotgun (WGS) entry which is preliminary data.</text>
</comment>
<dbReference type="InterPro" id="IPR050445">
    <property type="entry name" value="Bact_polysacc_biosynth/exp"/>
</dbReference>
<dbReference type="PANTHER" id="PTHR32309:SF13">
    <property type="entry name" value="FERRIC ENTEROBACTIN TRANSPORT PROTEIN FEPE"/>
    <property type="match status" value="1"/>
</dbReference>
<comment type="subcellular location">
    <subcellularLocation>
        <location evidence="1">Cell membrane</location>
        <topology evidence="1">Multi-pass membrane protein</topology>
    </subcellularLocation>
</comment>
<comment type="similarity">
    <text evidence="2">Belongs to the CpsC/CapA family.</text>
</comment>
<feature type="domain" description="Polysaccharide chain length determinant N-terminal" evidence="8">
    <location>
        <begin position="3"/>
        <end position="93"/>
    </location>
</feature>
<dbReference type="Pfam" id="PF02706">
    <property type="entry name" value="Wzz"/>
    <property type="match status" value="1"/>
</dbReference>
<dbReference type="GO" id="GO:0004713">
    <property type="term" value="F:protein tyrosine kinase activity"/>
    <property type="evidence" value="ECO:0007669"/>
    <property type="project" value="TreeGrafter"/>
</dbReference>
<dbReference type="STRING" id="1220589.CD32_06375"/>
<evidence type="ECO:0000256" key="1">
    <source>
        <dbReference type="ARBA" id="ARBA00004651"/>
    </source>
</evidence>
<evidence type="ECO:0000256" key="5">
    <source>
        <dbReference type="ARBA" id="ARBA00022989"/>
    </source>
</evidence>
<dbReference type="EMBL" id="JPVP01000051">
    <property type="protein sequence ID" value="KGR86513.1"/>
    <property type="molecule type" value="Genomic_DNA"/>
</dbReference>